<accession>G8QT32</accession>
<dbReference type="AlphaFoldDB" id="G8QT32"/>
<dbReference type="KEGG" id="sgp:SpiGrapes_0073"/>
<dbReference type="RefSeq" id="WP_014268786.1">
    <property type="nucleotide sequence ID" value="NC_016633.1"/>
</dbReference>
<dbReference type="OrthoDB" id="9769774at2"/>
<evidence type="ECO:0000313" key="2">
    <source>
        <dbReference type="Proteomes" id="UP000005632"/>
    </source>
</evidence>
<dbReference type="GO" id="GO:0005886">
    <property type="term" value="C:plasma membrane"/>
    <property type="evidence" value="ECO:0007669"/>
    <property type="project" value="TreeGrafter"/>
</dbReference>
<dbReference type="STRING" id="158190.SpiGrapes_0073"/>
<dbReference type="EMBL" id="CP003155">
    <property type="protein sequence ID" value="AEV27937.1"/>
    <property type="molecule type" value="Genomic_DNA"/>
</dbReference>
<dbReference type="PANTHER" id="PTHR39966:SF3">
    <property type="entry name" value="DUF438 DOMAIN-CONTAINING PROTEIN"/>
    <property type="match status" value="1"/>
</dbReference>
<evidence type="ECO:0008006" key="3">
    <source>
        <dbReference type="Google" id="ProtNLM"/>
    </source>
</evidence>
<reference evidence="1 2" key="1">
    <citation type="submission" date="2011-11" db="EMBL/GenBank/DDBJ databases">
        <title>Complete sequence of Spirochaeta sp. grapes.</title>
        <authorList>
            <consortium name="US DOE Joint Genome Institute"/>
            <person name="Lucas S."/>
            <person name="Han J."/>
            <person name="Lapidus A."/>
            <person name="Cheng J.-F."/>
            <person name="Goodwin L."/>
            <person name="Pitluck S."/>
            <person name="Peters L."/>
            <person name="Ovchinnikova G."/>
            <person name="Munk A.C."/>
            <person name="Detter J.C."/>
            <person name="Han C."/>
            <person name="Tapia R."/>
            <person name="Land M."/>
            <person name="Hauser L."/>
            <person name="Kyrpides N."/>
            <person name="Ivanova N."/>
            <person name="Pagani I."/>
            <person name="Ritalahtilisa K."/>
            <person name="Loeffler F."/>
            <person name="Woyke T."/>
        </authorList>
    </citation>
    <scope>NUCLEOTIDE SEQUENCE [LARGE SCALE GENOMIC DNA]</scope>
    <source>
        <strain evidence="2">ATCC BAA-1885 / DSM 22778 / Grapes</strain>
    </source>
</reference>
<dbReference type="HOGENOM" id="CLU_026706_1_0_12"/>
<dbReference type="Pfam" id="PF13596">
    <property type="entry name" value="PAS_10"/>
    <property type="match status" value="1"/>
</dbReference>
<organism evidence="1 2">
    <name type="scientific">Sphaerochaeta pleomorpha (strain ATCC BAA-1885 / DSM 22778 / Grapes)</name>
    <dbReference type="NCBI Taxonomy" id="158190"/>
    <lineage>
        <taxon>Bacteria</taxon>
        <taxon>Pseudomonadati</taxon>
        <taxon>Spirochaetota</taxon>
        <taxon>Spirochaetia</taxon>
        <taxon>Spirochaetales</taxon>
        <taxon>Sphaerochaetaceae</taxon>
        <taxon>Sphaerochaeta</taxon>
    </lineage>
</organism>
<gene>
    <name evidence="1" type="ordered locus">SpiGrapes_0073</name>
</gene>
<dbReference type="PANTHER" id="PTHR39966">
    <property type="entry name" value="BLL2471 PROTEIN-RELATED"/>
    <property type="match status" value="1"/>
</dbReference>
<proteinExistence type="predicted"/>
<name>G8QT32_SPHPG</name>
<keyword evidence="2" id="KW-1185">Reference proteome</keyword>
<dbReference type="Gene3D" id="3.30.450.20">
    <property type="entry name" value="PAS domain"/>
    <property type="match status" value="1"/>
</dbReference>
<sequence>MELIKTGNPRVEKLVQYLQILCTGICEKENYDSYRDILETATPFEVNKALSIVLAGATSFSDYMLPVSRFFRSVGKSLDSQIVAAYPPSHILSRLSAENTAIAALCSALQVLSKQVHLKTLNREVLVNFVASFGLLNSHYTALQNELFPLFEKATVDHACVKLMWSIQDLVLDAQKKIIQFDTSLSMDEFWKLFGKFFSLVEILVYRETRVLFPVAYRAISQEYEKENSLVKGVSLARFVSNTGSLAFGELEAIFKLLPLDIAFITADDKVAFYSDPPHRIFPRSPAVLKRLVQNCHPMKSVQTVEAILSSFKDGSKDSAEFYLTVQGRFIHIEYFAVKNNQGTYLGTLEVTQDATRLRALEGEKRL</sequence>
<protein>
    <recommendedName>
        <fullName evidence="3">Hemerythrin-like domain-containing protein</fullName>
    </recommendedName>
</protein>
<dbReference type="eggNOG" id="COG2461">
    <property type="taxonomic scope" value="Bacteria"/>
</dbReference>
<dbReference type="Proteomes" id="UP000005632">
    <property type="component" value="Chromosome"/>
</dbReference>
<evidence type="ECO:0000313" key="1">
    <source>
        <dbReference type="EMBL" id="AEV27937.1"/>
    </source>
</evidence>